<dbReference type="GO" id="GO:0000387">
    <property type="term" value="P:spliceosomal snRNP assembly"/>
    <property type="evidence" value="ECO:0007669"/>
    <property type="project" value="InterPro"/>
</dbReference>
<proteinExistence type="inferred from homology"/>
<dbReference type="VEuPathDB" id="FungiDB:H257_10584"/>
<evidence type="ECO:0000313" key="3">
    <source>
        <dbReference type="EMBL" id="RHY11661.1"/>
    </source>
</evidence>
<dbReference type="PANTHER" id="PTHR12794">
    <property type="entry name" value="GEMIN2"/>
    <property type="match status" value="1"/>
</dbReference>
<evidence type="ECO:0000256" key="2">
    <source>
        <dbReference type="SAM" id="MobiDB-lite"/>
    </source>
</evidence>
<dbReference type="Proteomes" id="UP000266239">
    <property type="component" value="Unassembled WGS sequence"/>
</dbReference>
<feature type="region of interest" description="Disordered" evidence="2">
    <location>
        <begin position="269"/>
        <end position="289"/>
    </location>
</feature>
<dbReference type="GO" id="GO:0032797">
    <property type="term" value="C:SMN complex"/>
    <property type="evidence" value="ECO:0007669"/>
    <property type="project" value="TreeGrafter"/>
</dbReference>
<evidence type="ECO:0000313" key="4">
    <source>
        <dbReference type="Proteomes" id="UP000266239"/>
    </source>
</evidence>
<dbReference type="EMBL" id="QUTA01006315">
    <property type="protein sequence ID" value="RHY11661.1"/>
    <property type="molecule type" value="Genomic_DNA"/>
</dbReference>
<reference evidence="3 4" key="1">
    <citation type="submission" date="2018-08" db="EMBL/GenBank/DDBJ databases">
        <title>Aphanomyces genome sequencing and annotation.</title>
        <authorList>
            <person name="Minardi D."/>
            <person name="Oidtmann B."/>
            <person name="Van Der Giezen M."/>
            <person name="Studholme D.J."/>
        </authorList>
    </citation>
    <scope>NUCLEOTIDE SEQUENCE [LARGE SCALE GENOMIC DNA]</scope>
    <source>
        <strain evidence="3 4">Yx</strain>
    </source>
</reference>
<accession>A0A397B1T1</accession>
<gene>
    <name evidence="3" type="ORF">DYB25_007703</name>
</gene>
<evidence type="ECO:0000256" key="1">
    <source>
        <dbReference type="ARBA" id="ARBA00025758"/>
    </source>
</evidence>
<protein>
    <submittedName>
        <fullName evidence="3">Uncharacterized protein</fullName>
    </submittedName>
</protein>
<comment type="similarity">
    <text evidence="1">Belongs to the gemin-2 family.</text>
</comment>
<dbReference type="Gene3D" id="1.20.58.1070">
    <property type="match status" value="1"/>
</dbReference>
<dbReference type="InterPro" id="IPR035426">
    <property type="entry name" value="Gemin2/Brr1"/>
</dbReference>
<comment type="caution">
    <text evidence="3">The sequence shown here is derived from an EMBL/GenBank/DDBJ whole genome shotgun (WGS) entry which is preliminary data.</text>
</comment>
<name>A0A397B1T1_APHAT</name>
<dbReference type="PANTHER" id="PTHR12794:SF0">
    <property type="entry name" value="GEM-ASSOCIATED PROTEIN 2"/>
    <property type="match status" value="1"/>
</dbReference>
<sequence>MDNGVLPVADVPADVLREYQARAAAQCPPTDAQEYMWRVRFEAASIPDITTSAVVIPSVQPNTLQKLFLPTLPPFPVHLALSPAARMQVLSEFADLRQYLTYVEATLAARPTRLDNIPFPKMSDEAHWRAFFLENAPTVKVLLQMDQVLTQRLLHTMVHWMDDDQDGAADTMSRLRAVWTYGLLARLEKPLVADMDACVRQIFRWCWDLRHRNQARNDHRERSSLNVLVCICDFFGQGEEEQGNKYNSSNSMSCDDAPSEVSRLRDEILGNDHPLPRPSPFHHDIAHGV</sequence>
<dbReference type="AlphaFoldDB" id="A0A397B1T1"/>
<dbReference type="Pfam" id="PF04938">
    <property type="entry name" value="SIP1"/>
    <property type="match status" value="1"/>
</dbReference>
<dbReference type="GO" id="GO:0005634">
    <property type="term" value="C:nucleus"/>
    <property type="evidence" value="ECO:0007669"/>
    <property type="project" value="TreeGrafter"/>
</dbReference>
<organism evidence="3 4">
    <name type="scientific">Aphanomyces astaci</name>
    <name type="common">Crayfish plague agent</name>
    <dbReference type="NCBI Taxonomy" id="112090"/>
    <lineage>
        <taxon>Eukaryota</taxon>
        <taxon>Sar</taxon>
        <taxon>Stramenopiles</taxon>
        <taxon>Oomycota</taxon>
        <taxon>Saprolegniomycetes</taxon>
        <taxon>Saprolegniales</taxon>
        <taxon>Verrucalvaceae</taxon>
        <taxon>Aphanomyces</taxon>
    </lineage>
</organism>